<evidence type="ECO:0000256" key="1">
    <source>
        <dbReference type="ARBA" id="ARBA00023125"/>
    </source>
</evidence>
<dbReference type="EMBL" id="VUNI01000016">
    <property type="protein sequence ID" value="MST75273.1"/>
    <property type="molecule type" value="Genomic_DNA"/>
</dbReference>
<dbReference type="Pfam" id="PF00440">
    <property type="entry name" value="TetR_N"/>
    <property type="match status" value="1"/>
</dbReference>
<dbReference type="PROSITE" id="PS50977">
    <property type="entry name" value="HTH_TETR_2"/>
    <property type="match status" value="1"/>
</dbReference>
<feature type="DNA-binding region" description="H-T-H motif" evidence="2">
    <location>
        <begin position="33"/>
        <end position="52"/>
    </location>
</feature>
<proteinExistence type="predicted"/>
<sequence length="195" mass="21782">MEVNMPSSPKIKKEDMLKTALDIVMESGYSALNIKEVAKRLGCSTAPISWQFGGMDGLRTELIPFAEQYVEEEYYRRKEAVDELSAFELRGRGTIELALDKPMLFQFLYMGDRSQLLSAGFQLNTENNTGIYKPLADRLGITVSQATDFSMTMIIYTHGIGSLIASGIVKDTKENMFQMIHNTGITYLKGLGAKL</sequence>
<dbReference type="InterPro" id="IPR009057">
    <property type="entry name" value="Homeodomain-like_sf"/>
</dbReference>
<organism evidence="4 5">
    <name type="scientific">Roseburia porci</name>
    <dbReference type="NCBI Taxonomy" id="2605790"/>
    <lineage>
        <taxon>Bacteria</taxon>
        <taxon>Bacillati</taxon>
        <taxon>Bacillota</taxon>
        <taxon>Clostridia</taxon>
        <taxon>Lachnospirales</taxon>
        <taxon>Lachnospiraceae</taxon>
        <taxon>Roseburia</taxon>
    </lineage>
</organism>
<keyword evidence="5" id="KW-1185">Reference proteome</keyword>
<reference evidence="4 5" key="1">
    <citation type="submission" date="2019-08" db="EMBL/GenBank/DDBJ databases">
        <title>In-depth cultivation of the pig gut microbiome towards novel bacterial diversity and tailored functional studies.</title>
        <authorList>
            <person name="Wylensek D."/>
            <person name="Hitch T.C.A."/>
            <person name="Clavel T."/>
        </authorList>
    </citation>
    <scope>NUCLEOTIDE SEQUENCE [LARGE SCALE GENOMIC DNA]</scope>
    <source>
        <strain evidence="4 5">MUC/MUC-530-WT-4D</strain>
    </source>
</reference>
<dbReference type="AlphaFoldDB" id="A0A6L5YRQ3"/>
<keyword evidence="1 2" id="KW-0238">DNA-binding</keyword>
<comment type="caution">
    <text evidence="4">The sequence shown here is derived from an EMBL/GenBank/DDBJ whole genome shotgun (WGS) entry which is preliminary data.</text>
</comment>
<dbReference type="Gene3D" id="1.10.357.10">
    <property type="entry name" value="Tetracycline Repressor, domain 2"/>
    <property type="match status" value="1"/>
</dbReference>
<dbReference type="SUPFAM" id="SSF46689">
    <property type="entry name" value="Homeodomain-like"/>
    <property type="match status" value="1"/>
</dbReference>
<gene>
    <name evidence="4" type="ORF">FYJ75_09595</name>
</gene>
<evidence type="ECO:0000313" key="5">
    <source>
        <dbReference type="Proteomes" id="UP000474024"/>
    </source>
</evidence>
<dbReference type="GO" id="GO:0003677">
    <property type="term" value="F:DNA binding"/>
    <property type="evidence" value="ECO:0007669"/>
    <property type="project" value="UniProtKB-UniRule"/>
</dbReference>
<evidence type="ECO:0000313" key="4">
    <source>
        <dbReference type="EMBL" id="MST75273.1"/>
    </source>
</evidence>
<protein>
    <submittedName>
        <fullName evidence="4">TetR/AcrR family transcriptional regulator</fullName>
    </submittedName>
</protein>
<accession>A0A6L5YRQ3</accession>
<dbReference type="Proteomes" id="UP000474024">
    <property type="component" value="Unassembled WGS sequence"/>
</dbReference>
<name>A0A6L5YRQ3_9FIRM</name>
<evidence type="ECO:0000259" key="3">
    <source>
        <dbReference type="PROSITE" id="PS50977"/>
    </source>
</evidence>
<feature type="domain" description="HTH tetR-type" evidence="3">
    <location>
        <begin position="10"/>
        <end position="70"/>
    </location>
</feature>
<dbReference type="InterPro" id="IPR001647">
    <property type="entry name" value="HTH_TetR"/>
</dbReference>
<evidence type="ECO:0000256" key="2">
    <source>
        <dbReference type="PROSITE-ProRule" id="PRU00335"/>
    </source>
</evidence>